<keyword evidence="2 9" id="KW-0732">Signal</keyword>
<keyword evidence="8" id="KW-0472">Membrane</keyword>
<evidence type="ECO:0000313" key="12">
    <source>
        <dbReference type="Proteomes" id="UP000554482"/>
    </source>
</evidence>
<dbReference type="InterPro" id="IPR017441">
    <property type="entry name" value="Protein_kinase_ATP_BS"/>
</dbReference>
<dbReference type="SUPFAM" id="SSF56112">
    <property type="entry name" value="Protein kinase-like (PK-like)"/>
    <property type="match status" value="1"/>
</dbReference>
<protein>
    <submittedName>
        <fullName evidence="11">LEAF RUST 10 DISEASE-RESISTANCE LOCUS RECEPTOR-LIKE PROTEIN KINASE-like 2.7</fullName>
    </submittedName>
</protein>
<dbReference type="InterPro" id="IPR000719">
    <property type="entry name" value="Prot_kinase_dom"/>
</dbReference>
<dbReference type="Gene3D" id="3.30.200.20">
    <property type="entry name" value="Phosphorylase Kinase, domain 1"/>
    <property type="match status" value="1"/>
</dbReference>
<feature type="signal peptide" evidence="9">
    <location>
        <begin position="1"/>
        <end position="23"/>
    </location>
</feature>
<evidence type="ECO:0000256" key="9">
    <source>
        <dbReference type="SAM" id="SignalP"/>
    </source>
</evidence>
<evidence type="ECO:0000256" key="5">
    <source>
        <dbReference type="ARBA" id="ARBA00023180"/>
    </source>
</evidence>
<keyword evidence="8" id="KW-1133">Transmembrane helix</keyword>
<dbReference type="PROSITE" id="PS00107">
    <property type="entry name" value="PROTEIN_KINASE_ATP"/>
    <property type="match status" value="1"/>
</dbReference>
<comment type="caution">
    <text evidence="11">The sequence shown here is derived from an EMBL/GenBank/DDBJ whole genome shotgun (WGS) entry which is preliminary data.</text>
</comment>
<dbReference type="GO" id="GO:0030247">
    <property type="term" value="F:polysaccharide binding"/>
    <property type="evidence" value="ECO:0007669"/>
    <property type="project" value="InterPro"/>
</dbReference>
<dbReference type="InterPro" id="IPR032872">
    <property type="entry name" value="WAK_assoc_C"/>
</dbReference>
<evidence type="ECO:0000256" key="4">
    <source>
        <dbReference type="ARBA" id="ARBA00022840"/>
    </source>
</evidence>
<keyword evidence="3 6" id="KW-0547">Nucleotide-binding</keyword>
<evidence type="ECO:0000256" key="2">
    <source>
        <dbReference type="ARBA" id="ARBA00022729"/>
    </source>
</evidence>
<feature type="chain" id="PRO_5029566570" evidence="9">
    <location>
        <begin position="24"/>
        <end position="720"/>
    </location>
</feature>
<reference evidence="11 12" key="1">
    <citation type="submission" date="2020-06" db="EMBL/GenBank/DDBJ databases">
        <title>Transcriptomic and genomic resources for Thalictrum thalictroides and T. hernandezii: Facilitating candidate gene discovery in an emerging model plant lineage.</title>
        <authorList>
            <person name="Arias T."/>
            <person name="Riano-Pachon D.M."/>
            <person name="Di Stilio V.S."/>
        </authorList>
    </citation>
    <scope>NUCLEOTIDE SEQUENCE [LARGE SCALE GENOMIC DNA]</scope>
    <source>
        <strain evidence="12">cv. WT478/WT964</strain>
        <tissue evidence="11">Leaves</tissue>
    </source>
</reference>
<proteinExistence type="predicted"/>
<feature type="region of interest" description="Disordered" evidence="7">
    <location>
        <begin position="495"/>
        <end position="540"/>
    </location>
</feature>
<evidence type="ECO:0000256" key="6">
    <source>
        <dbReference type="PROSITE-ProRule" id="PRU10141"/>
    </source>
</evidence>
<dbReference type="Proteomes" id="UP000554482">
    <property type="component" value="Unassembled WGS sequence"/>
</dbReference>
<evidence type="ECO:0000256" key="3">
    <source>
        <dbReference type="ARBA" id="ARBA00022741"/>
    </source>
</evidence>
<keyword evidence="11" id="KW-0418">Kinase</keyword>
<feature type="binding site" evidence="6">
    <location>
        <position position="635"/>
    </location>
    <ligand>
        <name>ATP</name>
        <dbReference type="ChEBI" id="CHEBI:30616"/>
    </ligand>
</feature>
<dbReference type="GO" id="GO:0004672">
    <property type="term" value="F:protein kinase activity"/>
    <property type="evidence" value="ECO:0007669"/>
    <property type="project" value="InterPro"/>
</dbReference>
<sequence length="720" mass="79661">MRSYLSPAFYFFFIITIIGLSFCAEDSKYTACTRSFECGDMKNITYPFWGNGRPEYCGHPDFQLKCRKDNSVEIEIQSQSYRVLHINKLQQTLALNPLNYYGGDCPPFSNISLNMNTFSFNQNTTQILTLFYNCPTIPLLSTNFTCSINANTDGINYFWIANYLLPIPSPDFTKCKVSIVVPILQRLVDNFLRYNFIKDHGPTSSLEQVLKNGFELVYFTNVSVCNECESSGGRCGYDQVSSQPICFCRDGQNPRSCHTSPAATPPPQPSSSSCCSTQFQCGNLKGIGYPFWGNNRSSSCGKPEFELKCDQNNITQIQIMSNTYRVLSVLPQNQTIRIARMDLWDNICPSSPYDTPWNLSYSISSTRIFNLLYGCPVMNVTYPNLFTCADFNQTTDAYLLNNSMSSNQRTSFQLACQVEIQVPVLQMAFDRLMSGEEAIWQVFREGFDVLYDAENSKCNSCKRSGGECGYDSVTSKTVCASTNYVCADVAPGGPNRTQTSGPFNGGGEPVSSPSRSGGDEPVSRPSPSGGGEPVSSPSPSGGNVKVIVGIAASVGGTLVIAVVGIIIFCRLRKKKTKNSVNLEAFLKTHGALALRRYKYSDVRKMTDSFQDKLGQGGFGSVYKGKLLDGRMVAVKWIYKRLDLKEDLGLYGVTTIEEEEIARKMILVGLWCIQMDPSDRPSMSKVLEMLEGSLQALQIPPKPFISSPAREEGSSSTISIS</sequence>
<feature type="compositionally biased region" description="Low complexity" evidence="7">
    <location>
        <begin position="523"/>
        <end position="540"/>
    </location>
</feature>
<gene>
    <name evidence="11" type="ORF">FRX31_008856</name>
</gene>
<evidence type="ECO:0000259" key="10">
    <source>
        <dbReference type="PROSITE" id="PS50011"/>
    </source>
</evidence>
<name>A0A7J6WXC9_THATH</name>
<dbReference type="Pfam" id="PF14380">
    <property type="entry name" value="WAK_assoc"/>
    <property type="match status" value="2"/>
</dbReference>
<feature type="transmembrane region" description="Helical" evidence="8">
    <location>
        <begin position="546"/>
        <end position="569"/>
    </location>
</feature>
<keyword evidence="8" id="KW-0812">Transmembrane</keyword>
<comment type="subcellular location">
    <subcellularLocation>
        <location evidence="1">Membrane</location>
        <topology evidence="1">Single-pass membrane protein</topology>
    </subcellularLocation>
</comment>
<dbReference type="EMBL" id="JABWDY010009265">
    <property type="protein sequence ID" value="KAF5201557.1"/>
    <property type="molecule type" value="Genomic_DNA"/>
</dbReference>
<feature type="domain" description="Protein kinase" evidence="10">
    <location>
        <begin position="607"/>
        <end position="720"/>
    </location>
</feature>
<evidence type="ECO:0000256" key="1">
    <source>
        <dbReference type="ARBA" id="ARBA00004167"/>
    </source>
</evidence>
<evidence type="ECO:0000256" key="7">
    <source>
        <dbReference type="SAM" id="MobiDB-lite"/>
    </source>
</evidence>
<accession>A0A7J6WXC9</accession>
<keyword evidence="4 6" id="KW-0067">ATP-binding</keyword>
<dbReference type="InterPro" id="IPR011009">
    <property type="entry name" value="Kinase-like_dom_sf"/>
</dbReference>
<dbReference type="PROSITE" id="PS50011">
    <property type="entry name" value="PROTEIN_KINASE_DOM"/>
    <property type="match status" value="1"/>
</dbReference>
<evidence type="ECO:0000256" key="8">
    <source>
        <dbReference type="SAM" id="Phobius"/>
    </source>
</evidence>
<dbReference type="GO" id="GO:0016020">
    <property type="term" value="C:membrane"/>
    <property type="evidence" value="ECO:0007669"/>
    <property type="project" value="UniProtKB-SubCell"/>
</dbReference>
<keyword evidence="12" id="KW-1185">Reference proteome</keyword>
<dbReference type="AlphaFoldDB" id="A0A7J6WXC9"/>
<keyword evidence="5" id="KW-0325">Glycoprotein</keyword>
<keyword evidence="11" id="KW-0808">Transferase</keyword>
<feature type="region of interest" description="Disordered" evidence="7">
    <location>
        <begin position="701"/>
        <end position="720"/>
    </location>
</feature>
<dbReference type="Pfam" id="PF13947">
    <property type="entry name" value="GUB_WAK_bind"/>
    <property type="match status" value="2"/>
</dbReference>
<dbReference type="GO" id="GO:0005524">
    <property type="term" value="F:ATP binding"/>
    <property type="evidence" value="ECO:0007669"/>
    <property type="project" value="UniProtKB-UniRule"/>
</dbReference>
<dbReference type="PANTHER" id="PTHR46008">
    <property type="entry name" value="LEAF RUST 10 DISEASE-RESISTANCE LOCUS RECEPTOR-LIKE PROTEIN KINASE-LIKE 1.4"/>
    <property type="match status" value="1"/>
</dbReference>
<organism evidence="11 12">
    <name type="scientific">Thalictrum thalictroides</name>
    <name type="common">Rue-anemone</name>
    <name type="synonym">Anemone thalictroides</name>
    <dbReference type="NCBI Taxonomy" id="46969"/>
    <lineage>
        <taxon>Eukaryota</taxon>
        <taxon>Viridiplantae</taxon>
        <taxon>Streptophyta</taxon>
        <taxon>Embryophyta</taxon>
        <taxon>Tracheophyta</taxon>
        <taxon>Spermatophyta</taxon>
        <taxon>Magnoliopsida</taxon>
        <taxon>Ranunculales</taxon>
        <taxon>Ranunculaceae</taxon>
        <taxon>Thalictroideae</taxon>
        <taxon>Thalictrum</taxon>
    </lineage>
</organism>
<dbReference type="OrthoDB" id="4062651at2759"/>
<keyword evidence="11" id="KW-0675">Receptor</keyword>
<evidence type="ECO:0000313" key="11">
    <source>
        <dbReference type="EMBL" id="KAF5201557.1"/>
    </source>
</evidence>
<dbReference type="InterPro" id="IPR025287">
    <property type="entry name" value="WAK_GUB"/>
</dbReference>
<dbReference type="PANTHER" id="PTHR46008:SF2">
    <property type="entry name" value="LEAF RUST 10 DISEASE-RESISTANCE LOCUS RECEPTOR-LIKE PROTEIN KINASE-LIKE 1.4"/>
    <property type="match status" value="1"/>
</dbReference>